<dbReference type="InterPro" id="IPR015928">
    <property type="entry name" value="Aconitase/3IPM_dehydase_swvl"/>
</dbReference>
<dbReference type="Pfam" id="PF07729">
    <property type="entry name" value="FCD"/>
    <property type="match status" value="1"/>
</dbReference>
<accession>A0A9W6FBN4</accession>
<dbReference type="InterPro" id="IPR015931">
    <property type="entry name" value="Acnase/IPM_dHydase_lsu_aba_1/3"/>
</dbReference>
<dbReference type="InterPro" id="IPR011711">
    <property type="entry name" value="GntR_C"/>
</dbReference>
<dbReference type="InterPro" id="IPR008920">
    <property type="entry name" value="TF_FadR/GntR_C"/>
</dbReference>
<evidence type="ECO:0000256" key="5">
    <source>
        <dbReference type="ARBA" id="ARBA00023014"/>
    </source>
</evidence>
<evidence type="ECO:0000256" key="4">
    <source>
        <dbReference type="ARBA" id="ARBA00023004"/>
    </source>
</evidence>
<dbReference type="PRINTS" id="PR00415">
    <property type="entry name" value="ACONITASE"/>
</dbReference>
<organism evidence="10 11">
    <name type="scientific">Pleodorina starrii</name>
    <dbReference type="NCBI Taxonomy" id="330485"/>
    <lineage>
        <taxon>Eukaryota</taxon>
        <taxon>Viridiplantae</taxon>
        <taxon>Chlorophyta</taxon>
        <taxon>core chlorophytes</taxon>
        <taxon>Chlorophyceae</taxon>
        <taxon>CS clade</taxon>
        <taxon>Chlamydomonadales</taxon>
        <taxon>Volvocaceae</taxon>
        <taxon>Pleodorina</taxon>
    </lineage>
</organism>
<keyword evidence="7" id="KW-0238">DNA-binding</keyword>
<dbReference type="PROSITE" id="PS00450">
    <property type="entry name" value="ACONITASE_1"/>
    <property type="match status" value="1"/>
</dbReference>
<dbReference type="Gene3D" id="1.10.10.10">
    <property type="entry name" value="Winged helix-like DNA-binding domain superfamily/Winged helix DNA-binding domain"/>
    <property type="match status" value="1"/>
</dbReference>
<keyword evidence="5" id="KW-0411">Iron-sulfur</keyword>
<dbReference type="Gene3D" id="3.20.19.10">
    <property type="entry name" value="Aconitase, domain 4"/>
    <property type="match status" value="1"/>
</dbReference>
<dbReference type="SUPFAM" id="SSF53732">
    <property type="entry name" value="Aconitase iron-sulfur domain"/>
    <property type="match status" value="1"/>
</dbReference>
<comment type="caution">
    <text evidence="10">The sequence shown here is derived from an EMBL/GenBank/DDBJ whole genome shotgun (WGS) entry which is preliminary data.</text>
</comment>
<dbReference type="GO" id="GO:0003677">
    <property type="term" value="F:DNA binding"/>
    <property type="evidence" value="ECO:0007669"/>
    <property type="project" value="UniProtKB-KW"/>
</dbReference>
<dbReference type="EMBL" id="BRXU01000073">
    <property type="protein sequence ID" value="GLC62835.1"/>
    <property type="molecule type" value="Genomic_DNA"/>
</dbReference>
<evidence type="ECO:0000256" key="3">
    <source>
        <dbReference type="ARBA" id="ARBA00022723"/>
    </source>
</evidence>
<evidence type="ECO:0000256" key="7">
    <source>
        <dbReference type="ARBA" id="ARBA00023125"/>
    </source>
</evidence>
<dbReference type="AlphaFoldDB" id="A0A9W6FBN4"/>
<protein>
    <recommendedName>
        <fullName evidence="9">HTH gntR-type domain-containing protein</fullName>
    </recommendedName>
</protein>
<keyword evidence="3" id="KW-0479">Metal-binding</keyword>
<dbReference type="Pfam" id="PF00392">
    <property type="entry name" value="GntR"/>
    <property type="match status" value="1"/>
</dbReference>
<dbReference type="Gene3D" id="3.30.499.10">
    <property type="entry name" value="Aconitase, domain 3"/>
    <property type="match status" value="2"/>
</dbReference>
<feature type="domain" description="HTH gntR-type" evidence="9">
    <location>
        <begin position="14"/>
        <end position="81"/>
    </location>
</feature>
<reference evidence="10 11" key="1">
    <citation type="journal article" date="2023" name="Commun. Biol.">
        <title>Reorganization of the ancestral sex-determining regions during the evolution of trioecy in Pleodorina starrii.</title>
        <authorList>
            <person name="Takahashi K."/>
            <person name="Suzuki S."/>
            <person name="Kawai-Toyooka H."/>
            <person name="Yamamoto K."/>
            <person name="Hamaji T."/>
            <person name="Ootsuki R."/>
            <person name="Yamaguchi H."/>
            <person name="Kawachi M."/>
            <person name="Higashiyama T."/>
            <person name="Nozaki H."/>
        </authorList>
    </citation>
    <scope>NUCLEOTIDE SEQUENCE [LARGE SCALE GENOMIC DNA]</scope>
    <source>
        <strain evidence="10 11">NIES-4479</strain>
    </source>
</reference>
<dbReference type="GO" id="GO:0046872">
    <property type="term" value="F:metal ion binding"/>
    <property type="evidence" value="ECO:0007669"/>
    <property type="project" value="UniProtKB-KW"/>
</dbReference>
<dbReference type="GO" id="GO:0051536">
    <property type="term" value="F:iron-sulfur cluster binding"/>
    <property type="evidence" value="ECO:0007669"/>
    <property type="project" value="UniProtKB-KW"/>
</dbReference>
<evidence type="ECO:0000313" key="10">
    <source>
        <dbReference type="EMBL" id="GLC62835.1"/>
    </source>
</evidence>
<dbReference type="SUPFAM" id="SSF46785">
    <property type="entry name" value="Winged helix' DNA-binding domain"/>
    <property type="match status" value="1"/>
</dbReference>
<evidence type="ECO:0000256" key="8">
    <source>
        <dbReference type="ARBA" id="ARBA00023163"/>
    </source>
</evidence>
<sequence length="1067" mass="115945">MNDQIRQPQASLHTPLVLNVAARIRDLMTSGEVAIGQKLVTQSLADQFDVSRSPVREALLLLAEQGLLEQIPNRGFFAKAMPESRGDPAEPLLREAGSAYHRIADDWLADRIPSDITEQMLRDRYGLTKAQVSEILVRATREGWAEPKQGYGWKLLAVAKTAESFEQIYRFRMIIEPAGMLEPTFRLDLRVLADLRRTQERMLEGDIARLPAERLLENGAIFHEELLRLSGNPFMHMSLVRVNRMRRLMEYQADLDRNRLTVQCTDHLRILDVLERNELLEASYLMRQHLSGALARKMPTTTPEPAAGRTALLAWLDRPQSQAEIAFLPSRVLMHDTTCGPALVDIAAMRSALAEAGHDPTLLNPVLPVDVSTDHSLAVDAYARPGAMAVNIRNEYRRNAERYRFMKWATNSLSNFRVHPPGTGIMHTLNLERLATVVTERDGWLIPDTLIGTDSHTPMINGIGVLAWGVGGIEAESVLFGMPVMLRVPDVIGMRLTGRLREGVTATDLALTVTERLRRIDLADRFVEFFGPGVSALSAGDRAVVANMTPEFGANSGFFPVDAATIAYLRQTGRAAAHCAMVEAYCQRQGLWFDPAETPVFTRIVDLDLSEVEVSVAGPRRPQDRIPASATAAATHALRGSPMPAPPGEAPDGAVAIAAITSCTNTSDPRLLVAAGLLARKARALGLKPPAHVKTSLAPGSPAAQRYLERAGLLADLEAVGFGIVGFGCTTCIGNSGPLPDSAIQAQAAGRLQIAPGVHLADLWPSGAEIDAALAKAADPDDYAAAYDRAEASRLWRDLDAPDRPLFPWDPSSTYIRRPPFADFPRPRPHRISAVPILSLGDDVTTDHISPAGAIPAGGEAAEYLIAQGESAHDLNVFSSRRGNWKVMLRGLFTNNSVHNLLAPGIPPGSTITGDGQVLPLWRAADQFRREQQPVIIVAGERYGMGSSRDWAAKGAALLGVRAVLAVSFERIHRANLIGMGIVPRVLPAGLTPEALRLTVSDRVALDLDPGTLKPRGLVDVAVHRADRTATRFQAVTAIETSLEIETLSKGGLLPLILDATVRRSAV</sequence>
<dbReference type="InterPro" id="IPR000573">
    <property type="entry name" value="AconitaseA/IPMdHydase_ssu_swvl"/>
</dbReference>
<dbReference type="PROSITE" id="PS01244">
    <property type="entry name" value="ACONITASE_2"/>
    <property type="match status" value="1"/>
</dbReference>
<keyword evidence="6" id="KW-0805">Transcription regulation</keyword>
<keyword evidence="8" id="KW-0804">Transcription</keyword>
<dbReference type="Proteomes" id="UP001165080">
    <property type="component" value="Unassembled WGS sequence"/>
</dbReference>
<dbReference type="Pfam" id="PF00694">
    <property type="entry name" value="Aconitase_C"/>
    <property type="match status" value="1"/>
</dbReference>
<name>A0A9W6FBN4_9CHLO</name>
<keyword evidence="4" id="KW-0408">Iron</keyword>
<comment type="similarity">
    <text evidence="2">Belongs to the aconitase/IPM isomerase family.</text>
</comment>
<dbReference type="Gene3D" id="6.10.190.10">
    <property type="match status" value="1"/>
</dbReference>
<dbReference type="InterPro" id="IPR001030">
    <property type="entry name" value="Acoase/IPM_deHydtase_lsu_aba"/>
</dbReference>
<evidence type="ECO:0000259" key="9">
    <source>
        <dbReference type="PROSITE" id="PS50949"/>
    </source>
</evidence>
<evidence type="ECO:0000256" key="1">
    <source>
        <dbReference type="ARBA" id="ARBA00001966"/>
    </source>
</evidence>
<dbReference type="SUPFAM" id="SSF48008">
    <property type="entry name" value="GntR ligand-binding domain-like"/>
    <property type="match status" value="1"/>
</dbReference>
<dbReference type="GO" id="GO:0003700">
    <property type="term" value="F:DNA-binding transcription factor activity"/>
    <property type="evidence" value="ECO:0007669"/>
    <property type="project" value="InterPro"/>
</dbReference>
<dbReference type="InterPro" id="IPR006249">
    <property type="entry name" value="Aconitase/IRP2"/>
</dbReference>
<dbReference type="SMART" id="SM00895">
    <property type="entry name" value="FCD"/>
    <property type="match status" value="1"/>
</dbReference>
<gene>
    <name evidence="10" type="primary">PLESTB003996</name>
    <name evidence="10" type="ORF">PLESTB_001949200</name>
</gene>
<dbReference type="Pfam" id="PF00330">
    <property type="entry name" value="Aconitase"/>
    <property type="match status" value="1"/>
</dbReference>
<dbReference type="PROSITE" id="PS50949">
    <property type="entry name" value="HTH_GNTR"/>
    <property type="match status" value="1"/>
</dbReference>
<keyword evidence="11" id="KW-1185">Reference proteome</keyword>
<dbReference type="PANTHER" id="PTHR11670">
    <property type="entry name" value="ACONITASE/IRON-RESPONSIVE ELEMENT FAMILY MEMBER"/>
    <property type="match status" value="1"/>
</dbReference>
<dbReference type="InterPro" id="IPR018136">
    <property type="entry name" value="Aconitase_4Fe-4S_BS"/>
</dbReference>
<dbReference type="InterPro" id="IPR036390">
    <property type="entry name" value="WH_DNA-bd_sf"/>
</dbReference>
<evidence type="ECO:0000313" key="11">
    <source>
        <dbReference type="Proteomes" id="UP001165080"/>
    </source>
</evidence>
<dbReference type="InterPro" id="IPR036008">
    <property type="entry name" value="Aconitase_4Fe-4S_dom"/>
</dbReference>
<dbReference type="SUPFAM" id="SSF52016">
    <property type="entry name" value="LeuD/IlvD-like"/>
    <property type="match status" value="1"/>
</dbReference>
<evidence type="ECO:0000256" key="6">
    <source>
        <dbReference type="ARBA" id="ARBA00023015"/>
    </source>
</evidence>
<dbReference type="InterPro" id="IPR000524">
    <property type="entry name" value="Tscrpt_reg_HTH_GntR"/>
</dbReference>
<evidence type="ECO:0000256" key="2">
    <source>
        <dbReference type="ARBA" id="ARBA00007185"/>
    </source>
</evidence>
<proteinExistence type="inferred from homology"/>
<comment type="cofactor">
    <cofactor evidence="1">
        <name>[4Fe-4S] cluster</name>
        <dbReference type="ChEBI" id="CHEBI:49883"/>
    </cofactor>
</comment>
<dbReference type="InterPro" id="IPR036388">
    <property type="entry name" value="WH-like_DNA-bd_sf"/>
</dbReference>
<dbReference type="SMART" id="SM00345">
    <property type="entry name" value="HTH_GNTR"/>
    <property type="match status" value="1"/>
</dbReference>